<keyword evidence="2" id="KW-1185">Reference proteome</keyword>
<gene>
    <name evidence="1" type="ORF">HMPREF0293_1848</name>
</gene>
<protein>
    <submittedName>
        <fullName evidence="1">Uncharacterized protein</fullName>
    </submittedName>
</protein>
<dbReference type="EMBL" id="ACHF01000067">
    <property type="protein sequence ID" value="EEI62699.1"/>
    <property type="molecule type" value="Genomic_DNA"/>
</dbReference>
<proteinExistence type="predicted"/>
<accession>A0ABM9XNI9</accession>
<dbReference type="Proteomes" id="UP000006237">
    <property type="component" value="Unassembled WGS sequence"/>
</dbReference>
<reference evidence="1 2" key="1">
    <citation type="submission" date="2009-01" db="EMBL/GenBank/DDBJ databases">
        <authorList>
            <person name="Qin X."/>
            <person name="Bachman B."/>
            <person name="Battles P."/>
            <person name="Bell A."/>
            <person name="Bess C."/>
            <person name="Bickham C."/>
            <person name="Chaboub L."/>
            <person name="Chen D."/>
            <person name="Coyle M."/>
            <person name="Deiros D.R."/>
            <person name="Dinh H."/>
            <person name="Forbes L."/>
            <person name="Fowler G."/>
            <person name="Francisco L."/>
            <person name="Fu Q."/>
            <person name="Gubbala S."/>
            <person name="Hale W."/>
            <person name="Han Y."/>
            <person name="Hemphill L."/>
            <person name="Highlander S.K."/>
            <person name="Hirani K."/>
            <person name="Hogues M."/>
            <person name="Jackson L."/>
            <person name="Jakkamsetti A."/>
            <person name="Javaid M."/>
            <person name="Jiang H."/>
            <person name="Korchina V."/>
            <person name="Kovar C."/>
            <person name="Lara F."/>
            <person name="Lee S."/>
            <person name="Mata R."/>
            <person name="Mathew T."/>
            <person name="Moen C."/>
            <person name="Morales K."/>
            <person name="Munidasa M."/>
            <person name="Nazareth L."/>
            <person name="Ngo R."/>
            <person name="Nguyen L."/>
            <person name="Okwuonu G."/>
            <person name="Ongeri F."/>
            <person name="Patil S."/>
            <person name="Petrosino J."/>
            <person name="Pham C."/>
            <person name="Pham P."/>
            <person name="Pu L.-L."/>
            <person name="Puazo M."/>
            <person name="Raj R."/>
            <person name="Reid J."/>
            <person name="Rouhana J."/>
            <person name="Saada N."/>
            <person name="Shang Y."/>
            <person name="Simmons D."/>
            <person name="Thornton R."/>
            <person name="Warren J."/>
            <person name="Weissenberger G."/>
            <person name="Zhang J."/>
            <person name="Zhang L."/>
            <person name="Zhou C."/>
            <person name="Zhu D."/>
            <person name="Muzny D."/>
            <person name="Worley K."/>
            <person name="Gibbs R."/>
        </authorList>
    </citation>
    <scope>NUCLEOTIDE SEQUENCE [LARGE SCALE GENOMIC DNA]</scope>
    <source>
        <strain evidence="1 2">ATCC 51866</strain>
    </source>
</reference>
<comment type="caution">
    <text evidence="1">The sequence shown here is derived from an EMBL/GenBank/DDBJ whole genome shotgun (WGS) entry which is preliminary data.</text>
</comment>
<name>A0ABM9XNI9_9CORY</name>
<evidence type="ECO:0000313" key="2">
    <source>
        <dbReference type="Proteomes" id="UP000006237"/>
    </source>
</evidence>
<evidence type="ECO:0000313" key="1">
    <source>
        <dbReference type="EMBL" id="EEI62699.1"/>
    </source>
</evidence>
<organism evidence="1 2">
    <name type="scientific">Corynebacterium glucuronolyticum ATCC 51866</name>
    <dbReference type="NCBI Taxonomy" id="548478"/>
    <lineage>
        <taxon>Bacteria</taxon>
        <taxon>Bacillati</taxon>
        <taxon>Actinomycetota</taxon>
        <taxon>Actinomycetes</taxon>
        <taxon>Mycobacteriales</taxon>
        <taxon>Corynebacteriaceae</taxon>
        <taxon>Corynebacterium</taxon>
    </lineage>
</organism>
<sequence length="54" mass="5876">MKGQRKVTVPARGETVRTTHDALRANADVRRQHASTVQPAGGEPSDFTVRCLAM</sequence>